<feature type="compositionally biased region" description="Low complexity" evidence="1">
    <location>
        <begin position="240"/>
        <end position="249"/>
    </location>
</feature>
<protein>
    <recommendedName>
        <fullName evidence="2">BHLH domain-containing protein</fullName>
    </recommendedName>
</protein>
<feature type="compositionally biased region" description="Polar residues" evidence="1">
    <location>
        <begin position="625"/>
        <end position="640"/>
    </location>
</feature>
<proteinExistence type="predicted"/>
<evidence type="ECO:0000313" key="4">
    <source>
        <dbReference type="Proteomes" id="UP000183567"/>
    </source>
</evidence>
<dbReference type="SMART" id="SM00353">
    <property type="entry name" value="HLH"/>
    <property type="match status" value="1"/>
</dbReference>
<dbReference type="InterPro" id="IPR052099">
    <property type="entry name" value="Regulatory_TF_Diverse"/>
</dbReference>
<reference evidence="3 4" key="1">
    <citation type="submission" date="2016-03" db="EMBL/GenBank/DDBJ databases">
        <title>Comparative genomics of the ectomycorrhizal sister species Rhizopogon vinicolor and Rhizopogon vesiculosus (Basidiomycota: Boletales) reveals a divergence of the mating type B locus.</title>
        <authorList>
            <person name="Mujic A.B."/>
            <person name="Kuo A."/>
            <person name="Tritt A."/>
            <person name="Lipzen A."/>
            <person name="Chen C."/>
            <person name="Johnson J."/>
            <person name="Sharma A."/>
            <person name="Barry K."/>
            <person name="Grigoriev I.V."/>
            <person name="Spatafora J.W."/>
        </authorList>
    </citation>
    <scope>NUCLEOTIDE SEQUENCE [LARGE SCALE GENOMIC DNA]</scope>
    <source>
        <strain evidence="3 4">AM-OR11-056</strain>
    </source>
</reference>
<feature type="region of interest" description="Disordered" evidence="1">
    <location>
        <begin position="378"/>
        <end position="440"/>
    </location>
</feature>
<feature type="compositionally biased region" description="Polar residues" evidence="1">
    <location>
        <begin position="8"/>
        <end position="24"/>
    </location>
</feature>
<feature type="compositionally biased region" description="Low complexity" evidence="1">
    <location>
        <begin position="431"/>
        <end position="440"/>
    </location>
</feature>
<dbReference type="CDD" id="cd11395">
    <property type="entry name" value="bHLHzip_SREBP_like"/>
    <property type="match status" value="1"/>
</dbReference>
<dbReference type="OrthoDB" id="2133190at2759"/>
<dbReference type="PROSITE" id="PS50888">
    <property type="entry name" value="BHLH"/>
    <property type="match status" value="1"/>
</dbReference>
<evidence type="ECO:0000259" key="2">
    <source>
        <dbReference type="PROSITE" id="PS50888"/>
    </source>
</evidence>
<dbReference type="Gene3D" id="4.10.280.10">
    <property type="entry name" value="Helix-loop-helix DNA-binding domain"/>
    <property type="match status" value="1"/>
</dbReference>
<dbReference type="InterPro" id="IPR011598">
    <property type="entry name" value="bHLH_dom"/>
</dbReference>
<feature type="compositionally biased region" description="Acidic residues" evidence="1">
    <location>
        <begin position="383"/>
        <end position="408"/>
    </location>
</feature>
<dbReference type="EMBL" id="LVVM01005139">
    <property type="protein sequence ID" value="OJA11270.1"/>
    <property type="molecule type" value="Genomic_DNA"/>
</dbReference>
<gene>
    <name evidence="3" type="ORF">AZE42_09158</name>
</gene>
<dbReference type="Proteomes" id="UP000183567">
    <property type="component" value="Unassembled WGS sequence"/>
</dbReference>
<evidence type="ECO:0000256" key="1">
    <source>
        <dbReference type="SAM" id="MobiDB-lite"/>
    </source>
</evidence>
<feature type="region of interest" description="Disordered" evidence="1">
    <location>
        <begin position="151"/>
        <end position="175"/>
    </location>
</feature>
<feature type="region of interest" description="Disordered" evidence="1">
    <location>
        <begin position="603"/>
        <end position="647"/>
    </location>
</feature>
<dbReference type="AlphaFoldDB" id="A0A1J8PQ41"/>
<comment type="caution">
    <text evidence="3">The sequence shown here is derived from an EMBL/GenBank/DDBJ whole genome shotgun (WGS) entry which is preliminary data.</text>
</comment>
<dbReference type="SUPFAM" id="SSF47459">
    <property type="entry name" value="HLH, helix-loop-helix DNA-binding domain"/>
    <property type="match status" value="1"/>
</dbReference>
<feature type="compositionally biased region" description="Polar residues" evidence="1">
    <location>
        <begin position="50"/>
        <end position="60"/>
    </location>
</feature>
<dbReference type="PANTHER" id="PTHR47336:SF2">
    <property type="entry name" value="TRANSCRIPTION FACTOR HMS1-RELATED"/>
    <property type="match status" value="1"/>
</dbReference>
<dbReference type="PANTHER" id="PTHR47336">
    <property type="entry name" value="TRANSCRIPTION FACTOR HMS1-RELATED"/>
    <property type="match status" value="1"/>
</dbReference>
<organism evidence="3 4">
    <name type="scientific">Rhizopogon vesiculosus</name>
    <dbReference type="NCBI Taxonomy" id="180088"/>
    <lineage>
        <taxon>Eukaryota</taxon>
        <taxon>Fungi</taxon>
        <taxon>Dikarya</taxon>
        <taxon>Basidiomycota</taxon>
        <taxon>Agaricomycotina</taxon>
        <taxon>Agaricomycetes</taxon>
        <taxon>Agaricomycetidae</taxon>
        <taxon>Boletales</taxon>
        <taxon>Suillineae</taxon>
        <taxon>Rhizopogonaceae</taxon>
        <taxon>Rhizopogon</taxon>
    </lineage>
</organism>
<evidence type="ECO:0000313" key="3">
    <source>
        <dbReference type="EMBL" id="OJA11270.1"/>
    </source>
</evidence>
<feature type="domain" description="BHLH" evidence="2">
    <location>
        <begin position="263"/>
        <end position="338"/>
    </location>
</feature>
<name>A0A1J8PQ41_9AGAM</name>
<dbReference type="GO" id="GO:0046983">
    <property type="term" value="F:protein dimerization activity"/>
    <property type="evidence" value="ECO:0007669"/>
    <property type="project" value="InterPro"/>
</dbReference>
<keyword evidence="4" id="KW-1185">Reference proteome</keyword>
<dbReference type="Pfam" id="PF00010">
    <property type="entry name" value="HLH"/>
    <property type="match status" value="1"/>
</dbReference>
<sequence>MSVPDSADTMNNDAALNVDQTLTSDLELDPTDPLSILFNNMSDSESSSSQAQTPPDWSQLSSFWSQDLTSHQNDPSNQNTKFPDLTDPFDFSFPMDLDLSTALSMAIEPSALHYNYPNSPSQPMFDMNSIQVQPQDLLASFPFTFSSPTLSTASASTSSTDEKSPRMSVSSGSSVAPVMVPISSGTDPFSGAVMQAKLPIPRLISSIPALPSSRPPKHKPEPQHYVSSSPSSSPSPGPTTPTSDSGASAHNTQSIAGAAVIGRPKTSHTTIERRYRTNLNARIQSLKASVPALRVLDQNTTLEGDIVDERGYIDGVKVARKGSKANVLGKAVEYIRVLKRREIRLKREQEGLRTLILGIPGAQPLLAEWDHEWAKKFGGPERDEIDNEGEAYEGSDDEDGDGEDEGDDSERARKKPRLTKAPAAKKDKHPGVPAATAAAPVADGLAGTVAEKRKRGRPRKIRPSVPPTIAPAAPVLLSNPVGAPVQGDVNMQASQPQQYLLAVFALFSFFNSPFTSTGAAHPHTHQGSVLSHVTADSAIIPTTASWSWNSIIQAIHLFASVLVLITIVVPWLPLPRQVQRAKIMRLIPFSSFIYSQAALSGTHQSDEPLSPPHSPDISDCESDGDSTSTEGNTRAQQSKGPLSDALAQRGSQDEREALIDALGLTTGTFGAVRSLFTRRTVTKSSEPERRAWVRLAELVALQPSSAPALLRLQTYLHLSSLLRASGRSANRACDLATLALLAHSLPLFYVHDRSRRLWNRARAQMVGHYEQLVLEALSLEEAAQTLASTPPATSLTPLGALATTLIHQRLRSHTSDLFVHTVTLFQDGAPSPSEDRDQREARWRETVNAGRSLGGSIALAADSFAKVWESGVLSVKDLVVDDEDIRTVLSTIVLFKRIFPSRILCCDGAEEEVSFILSPPPSPPMRGPQREVVLELRRALGESVFEEGSESEGRDELEDARDRVVDMLVEYERRGRSRV</sequence>
<dbReference type="STRING" id="180088.A0A1J8PQ41"/>
<dbReference type="InterPro" id="IPR036638">
    <property type="entry name" value="HLH_DNA-bd_sf"/>
</dbReference>
<feature type="compositionally biased region" description="Low complexity" evidence="1">
    <location>
        <begin position="166"/>
        <end position="175"/>
    </location>
</feature>
<feature type="region of interest" description="Disordered" evidence="1">
    <location>
        <begin position="207"/>
        <end position="250"/>
    </location>
</feature>
<feature type="region of interest" description="Disordered" evidence="1">
    <location>
        <begin position="1"/>
        <end position="60"/>
    </location>
</feature>
<accession>A0A1J8PQ41</accession>